<organism evidence="1 2">
    <name type="scientific">Apodospora peruviana</name>
    <dbReference type="NCBI Taxonomy" id="516989"/>
    <lineage>
        <taxon>Eukaryota</taxon>
        <taxon>Fungi</taxon>
        <taxon>Dikarya</taxon>
        <taxon>Ascomycota</taxon>
        <taxon>Pezizomycotina</taxon>
        <taxon>Sordariomycetes</taxon>
        <taxon>Sordariomycetidae</taxon>
        <taxon>Sordariales</taxon>
        <taxon>Lasiosphaeriaceae</taxon>
        <taxon>Apodospora</taxon>
    </lineage>
</organism>
<sequence>MFRRERALWLFSQCIRCPAVVLGRLSTTDLKRSDWIFECGGGNAGPSDWGYQYGMSDRVGSTTDTDNPPPSGHELAVWADCFWRIRFRKHQGV</sequence>
<proteinExistence type="predicted"/>
<dbReference type="AlphaFoldDB" id="A0AAE0IRV5"/>
<evidence type="ECO:0000313" key="2">
    <source>
        <dbReference type="Proteomes" id="UP001283341"/>
    </source>
</evidence>
<name>A0AAE0IRV5_9PEZI</name>
<reference evidence="1" key="2">
    <citation type="submission" date="2023-06" db="EMBL/GenBank/DDBJ databases">
        <authorList>
            <consortium name="Lawrence Berkeley National Laboratory"/>
            <person name="Haridas S."/>
            <person name="Hensen N."/>
            <person name="Bonometti L."/>
            <person name="Westerberg I."/>
            <person name="Brannstrom I.O."/>
            <person name="Guillou S."/>
            <person name="Cros-Aarteil S."/>
            <person name="Calhoun S."/>
            <person name="Kuo A."/>
            <person name="Mondo S."/>
            <person name="Pangilinan J."/>
            <person name="Riley R."/>
            <person name="Labutti K."/>
            <person name="Andreopoulos B."/>
            <person name="Lipzen A."/>
            <person name="Chen C."/>
            <person name="Yanf M."/>
            <person name="Daum C."/>
            <person name="Ng V."/>
            <person name="Clum A."/>
            <person name="Steindorff A."/>
            <person name="Ohm R."/>
            <person name="Martin F."/>
            <person name="Silar P."/>
            <person name="Natvig D."/>
            <person name="Lalanne C."/>
            <person name="Gautier V."/>
            <person name="Ament-Velasquez S.L."/>
            <person name="Kruys A."/>
            <person name="Hutchinson M.I."/>
            <person name="Powell A.J."/>
            <person name="Barry K."/>
            <person name="Miller A.N."/>
            <person name="Grigoriev I.V."/>
            <person name="Debuchy R."/>
            <person name="Gladieux P."/>
            <person name="Thoren M.H."/>
            <person name="Johannesson H."/>
        </authorList>
    </citation>
    <scope>NUCLEOTIDE SEQUENCE</scope>
    <source>
        <strain evidence="1">CBS 118394</strain>
    </source>
</reference>
<comment type="caution">
    <text evidence="1">The sequence shown here is derived from an EMBL/GenBank/DDBJ whole genome shotgun (WGS) entry which is preliminary data.</text>
</comment>
<protein>
    <submittedName>
        <fullName evidence="1">Uncharacterized protein</fullName>
    </submittedName>
</protein>
<keyword evidence="2" id="KW-1185">Reference proteome</keyword>
<gene>
    <name evidence="1" type="ORF">B0H66DRAFT_40654</name>
</gene>
<accession>A0AAE0IRV5</accession>
<evidence type="ECO:0000313" key="1">
    <source>
        <dbReference type="EMBL" id="KAK3329895.1"/>
    </source>
</evidence>
<dbReference type="EMBL" id="JAUEDM010000001">
    <property type="protein sequence ID" value="KAK3329895.1"/>
    <property type="molecule type" value="Genomic_DNA"/>
</dbReference>
<reference evidence="1" key="1">
    <citation type="journal article" date="2023" name="Mol. Phylogenet. Evol.">
        <title>Genome-scale phylogeny and comparative genomics of the fungal order Sordariales.</title>
        <authorList>
            <person name="Hensen N."/>
            <person name="Bonometti L."/>
            <person name="Westerberg I."/>
            <person name="Brannstrom I.O."/>
            <person name="Guillou S."/>
            <person name="Cros-Aarteil S."/>
            <person name="Calhoun S."/>
            <person name="Haridas S."/>
            <person name="Kuo A."/>
            <person name="Mondo S."/>
            <person name="Pangilinan J."/>
            <person name="Riley R."/>
            <person name="LaButti K."/>
            <person name="Andreopoulos B."/>
            <person name="Lipzen A."/>
            <person name="Chen C."/>
            <person name="Yan M."/>
            <person name="Daum C."/>
            <person name="Ng V."/>
            <person name="Clum A."/>
            <person name="Steindorff A."/>
            <person name="Ohm R.A."/>
            <person name="Martin F."/>
            <person name="Silar P."/>
            <person name="Natvig D.O."/>
            <person name="Lalanne C."/>
            <person name="Gautier V."/>
            <person name="Ament-Velasquez S.L."/>
            <person name="Kruys A."/>
            <person name="Hutchinson M.I."/>
            <person name="Powell A.J."/>
            <person name="Barry K."/>
            <person name="Miller A.N."/>
            <person name="Grigoriev I.V."/>
            <person name="Debuchy R."/>
            <person name="Gladieux P."/>
            <person name="Hiltunen Thoren M."/>
            <person name="Johannesson H."/>
        </authorList>
    </citation>
    <scope>NUCLEOTIDE SEQUENCE</scope>
    <source>
        <strain evidence="1">CBS 118394</strain>
    </source>
</reference>
<dbReference type="Proteomes" id="UP001283341">
    <property type="component" value="Unassembled WGS sequence"/>
</dbReference>